<dbReference type="PANTHER" id="PTHR48109:SF3">
    <property type="entry name" value="SLL0744 PROTEIN"/>
    <property type="match status" value="1"/>
</dbReference>
<keyword evidence="6" id="KW-0560">Oxidoreductase</keyword>
<evidence type="ECO:0000256" key="4">
    <source>
        <dbReference type="ARBA" id="ARBA00022643"/>
    </source>
</evidence>
<organism evidence="8 9">
    <name type="scientific">Desulfuromonas soudanensis</name>
    <dbReference type="NCBI Taxonomy" id="1603606"/>
    <lineage>
        <taxon>Bacteria</taxon>
        <taxon>Pseudomonadati</taxon>
        <taxon>Thermodesulfobacteriota</taxon>
        <taxon>Desulfuromonadia</taxon>
        <taxon>Desulfuromonadales</taxon>
        <taxon>Desulfuromonadaceae</taxon>
        <taxon>Desulfuromonas</taxon>
    </lineage>
</organism>
<sequence>MTDLSTTYMGLHLSNPIVVASSGLTTNLKGVKKCAEAGAGAIVLKSLFEEQIAAETRALGRYADFVDHGEAAEYLASYGMALGPRDYLRLVREAKQEVEVPIIASLNCVTDGRWGDYARQLEGAGADAIELNVALMPTDPHQEGAEVEEIYFRILHEVKSRVGVPVALKIGPHFTALARVAERLTRDRVEGADFSVGWCGGATGGGRVVWRGADALVLFNRFLRLDIDLETLKLVAGNPYSSPEESHTTLRWISLLAGRIDGDLAAATGIHDGLDIARQILAGATTVQVCSTLYLHGFGQIGRMRGELEEWMDGHGFAALGDFRGRLSQARSERPHSYERLQYLKLFGGGG</sequence>
<keyword evidence="3" id="KW-0285">Flavoprotein</keyword>
<dbReference type="KEGG" id="des:DSOUD_1621"/>
<evidence type="ECO:0000256" key="6">
    <source>
        <dbReference type="ARBA" id="ARBA00023002"/>
    </source>
</evidence>
<dbReference type="PATRIC" id="fig|1603606.3.peg.1765"/>
<accession>A0A0M3QFK7</accession>
<reference evidence="8 9" key="1">
    <citation type="submission" date="2015-07" db="EMBL/GenBank/DDBJ databases">
        <title>Isolation and Genomic Characterization of a Novel Halophilic Metal-Reducing Deltaproteobacterium from the Deep Subsurface.</title>
        <authorList>
            <person name="Badalamenti J.P."/>
            <person name="Summers Z.M."/>
            <person name="Gralnick J.A."/>
            <person name="Bond D.R."/>
        </authorList>
    </citation>
    <scope>NUCLEOTIDE SEQUENCE [LARGE SCALE GENOMIC DNA]</scope>
    <source>
        <strain evidence="8 9">WTL</strain>
    </source>
</reference>
<comment type="pathway">
    <text evidence="2">Pyrimidine metabolism; UMP biosynthesis via de novo pathway.</text>
</comment>
<name>A0A0M3QFK7_9BACT</name>
<dbReference type="UniPathway" id="UPA00070"/>
<dbReference type="Pfam" id="PF01180">
    <property type="entry name" value="DHO_dh"/>
    <property type="match status" value="1"/>
</dbReference>
<dbReference type="InterPro" id="IPR050074">
    <property type="entry name" value="DHO_dehydrogenase"/>
</dbReference>
<gene>
    <name evidence="8" type="ORF">DSOUD_1621</name>
</gene>
<evidence type="ECO:0000313" key="8">
    <source>
        <dbReference type="EMBL" id="ALC16399.1"/>
    </source>
</evidence>
<dbReference type="InterPro" id="IPR013785">
    <property type="entry name" value="Aldolase_TIM"/>
</dbReference>
<dbReference type="Gene3D" id="3.20.20.70">
    <property type="entry name" value="Aldolase class I"/>
    <property type="match status" value="2"/>
</dbReference>
<evidence type="ECO:0000256" key="3">
    <source>
        <dbReference type="ARBA" id="ARBA00022630"/>
    </source>
</evidence>
<keyword evidence="4" id="KW-0288">FMN</keyword>
<evidence type="ECO:0000256" key="1">
    <source>
        <dbReference type="ARBA" id="ARBA00001917"/>
    </source>
</evidence>
<evidence type="ECO:0000256" key="5">
    <source>
        <dbReference type="ARBA" id="ARBA00022975"/>
    </source>
</evidence>
<dbReference type="GO" id="GO:0044205">
    <property type="term" value="P:'de novo' UMP biosynthetic process"/>
    <property type="evidence" value="ECO:0007669"/>
    <property type="project" value="UniProtKB-UniPathway"/>
</dbReference>
<evidence type="ECO:0000256" key="2">
    <source>
        <dbReference type="ARBA" id="ARBA00004725"/>
    </source>
</evidence>
<dbReference type="SUPFAM" id="SSF51395">
    <property type="entry name" value="FMN-linked oxidoreductases"/>
    <property type="match status" value="1"/>
</dbReference>
<dbReference type="AlphaFoldDB" id="A0A0M3QFK7"/>
<keyword evidence="9" id="KW-1185">Reference proteome</keyword>
<dbReference type="STRING" id="1603606.DSOUD_1621"/>
<dbReference type="Proteomes" id="UP000057158">
    <property type="component" value="Chromosome"/>
</dbReference>
<comment type="cofactor">
    <cofactor evidence="1">
        <name>FMN</name>
        <dbReference type="ChEBI" id="CHEBI:58210"/>
    </cofactor>
</comment>
<protein>
    <submittedName>
        <fullName evidence="8">Dihydroorotate dehydrogenase</fullName>
    </submittedName>
</protein>
<dbReference type="PANTHER" id="PTHR48109">
    <property type="entry name" value="DIHYDROOROTATE DEHYDROGENASE (QUINONE), MITOCHONDRIAL-RELATED"/>
    <property type="match status" value="1"/>
</dbReference>
<dbReference type="InterPro" id="IPR012135">
    <property type="entry name" value="Dihydroorotate_DH_1_2"/>
</dbReference>
<evidence type="ECO:0000259" key="7">
    <source>
        <dbReference type="Pfam" id="PF01180"/>
    </source>
</evidence>
<keyword evidence="5" id="KW-0665">Pyrimidine biosynthesis</keyword>
<dbReference type="InterPro" id="IPR005720">
    <property type="entry name" value="Dihydroorotate_DH_cat"/>
</dbReference>
<proteinExistence type="predicted"/>
<feature type="domain" description="Dihydroorotate dehydrogenase catalytic" evidence="7">
    <location>
        <begin position="4"/>
        <end position="179"/>
    </location>
</feature>
<dbReference type="PIRSF" id="PIRSF000164">
    <property type="entry name" value="DHO_oxidase"/>
    <property type="match status" value="1"/>
</dbReference>
<evidence type="ECO:0000313" key="9">
    <source>
        <dbReference type="Proteomes" id="UP000057158"/>
    </source>
</evidence>
<dbReference type="EMBL" id="CP010802">
    <property type="protein sequence ID" value="ALC16399.1"/>
    <property type="molecule type" value="Genomic_DNA"/>
</dbReference>
<dbReference type="RefSeq" id="WP_053550503.1">
    <property type="nucleotide sequence ID" value="NZ_CP010802.1"/>
</dbReference>
<dbReference type="GO" id="GO:0005737">
    <property type="term" value="C:cytoplasm"/>
    <property type="evidence" value="ECO:0007669"/>
    <property type="project" value="InterPro"/>
</dbReference>
<dbReference type="GO" id="GO:0006207">
    <property type="term" value="P:'de novo' pyrimidine nucleobase biosynthetic process"/>
    <property type="evidence" value="ECO:0007669"/>
    <property type="project" value="TreeGrafter"/>
</dbReference>
<dbReference type="GO" id="GO:0004152">
    <property type="term" value="F:dihydroorotate dehydrogenase activity"/>
    <property type="evidence" value="ECO:0007669"/>
    <property type="project" value="InterPro"/>
</dbReference>